<dbReference type="InterPro" id="IPR038357">
    <property type="entry name" value="KEN_sf"/>
</dbReference>
<evidence type="ECO:0000256" key="1">
    <source>
        <dbReference type="SAM" id="MobiDB-lite"/>
    </source>
</evidence>
<feature type="transmembrane region" description="Helical" evidence="2">
    <location>
        <begin position="12"/>
        <end position="34"/>
    </location>
</feature>
<evidence type="ECO:0000256" key="2">
    <source>
        <dbReference type="SAM" id="Phobius"/>
    </source>
</evidence>
<comment type="caution">
    <text evidence="3">The sequence shown here is derived from an EMBL/GenBank/DDBJ whole genome shotgun (WGS) entry which is preliminary data.</text>
</comment>
<accession>A0A540K9Q4</accession>
<dbReference type="AlphaFoldDB" id="A0A540K9Q4"/>
<reference evidence="3 4" key="1">
    <citation type="journal article" date="2019" name="G3 (Bethesda)">
        <title>Sequencing of a Wild Apple (Malus baccata) Genome Unravels the Differences Between Cultivated and Wild Apple Species Regarding Disease Resistance and Cold Tolerance.</title>
        <authorList>
            <person name="Chen X."/>
        </authorList>
    </citation>
    <scope>NUCLEOTIDE SEQUENCE [LARGE SCALE GENOMIC DNA]</scope>
    <source>
        <strain evidence="4">cv. Shandingzi</strain>
        <tissue evidence="3">Leaves</tissue>
    </source>
</reference>
<protein>
    <recommendedName>
        <fullName evidence="5">KEN domain-containing protein</fullName>
    </recommendedName>
</protein>
<evidence type="ECO:0008006" key="5">
    <source>
        <dbReference type="Google" id="ProtNLM"/>
    </source>
</evidence>
<name>A0A540K9Q4_MALBA</name>
<sequence>MCAIYHLQNPPIAWILFILSITAVATLLFVTLKLKSSNKQDEKKVTLKLKSSNKKKKRQGRRGGSHNQPTPPAPTAQTSGSHNQTTLALTSESEYGATSHLPPEESESDTPSDIPPLENVSDTDVDHDDSASDTHLLSSKQLILNGVKDQYFANIRKGKITGASVIEYQIACSQSEGNNNAFDTPRQVTVFFEDGKAVESTLVPYSTKLKKMATRHFQNSSGLAHQNLLIPKCITFDEEQKQWYIFYDKFCCTYNQWTDRNNCTNLWWRMFVNYDRFVSMLIDHPTLKSEFSKLKCYFDFHQSKKHKTRMNGPRFATKIKGPDFEEFRNWDTKIVIHGYLDKSKKFTEKEKGEKFNGNCVEDLIRLIRNVYVHYVKDGEFDKINKEISTCFPGLLSCIHANLRIKKEEEVL</sequence>
<feature type="compositionally biased region" description="Basic residues" evidence="1">
    <location>
        <begin position="51"/>
        <end position="64"/>
    </location>
</feature>
<proteinExistence type="predicted"/>
<evidence type="ECO:0000313" key="4">
    <source>
        <dbReference type="Proteomes" id="UP000315295"/>
    </source>
</evidence>
<keyword evidence="4" id="KW-1185">Reference proteome</keyword>
<keyword evidence="2" id="KW-0812">Transmembrane</keyword>
<feature type="region of interest" description="Disordered" evidence="1">
    <location>
        <begin position="41"/>
        <end position="133"/>
    </location>
</feature>
<gene>
    <name evidence="3" type="ORF">C1H46_043792</name>
</gene>
<keyword evidence="2" id="KW-0472">Membrane</keyword>
<organism evidence="3 4">
    <name type="scientific">Malus baccata</name>
    <name type="common">Siberian crab apple</name>
    <name type="synonym">Pyrus baccata</name>
    <dbReference type="NCBI Taxonomy" id="106549"/>
    <lineage>
        <taxon>Eukaryota</taxon>
        <taxon>Viridiplantae</taxon>
        <taxon>Streptophyta</taxon>
        <taxon>Embryophyta</taxon>
        <taxon>Tracheophyta</taxon>
        <taxon>Spermatophyta</taxon>
        <taxon>Magnoliopsida</taxon>
        <taxon>eudicotyledons</taxon>
        <taxon>Gunneridae</taxon>
        <taxon>Pentapetalae</taxon>
        <taxon>rosids</taxon>
        <taxon>fabids</taxon>
        <taxon>Rosales</taxon>
        <taxon>Rosaceae</taxon>
        <taxon>Amygdaloideae</taxon>
        <taxon>Maleae</taxon>
        <taxon>Malus</taxon>
    </lineage>
</organism>
<dbReference type="Proteomes" id="UP000315295">
    <property type="component" value="Unassembled WGS sequence"/>
</dbReference>
<feature type="compositionally biased region" description="Polar residues" evidence="1">
    <location>
        <begin position="79"/>
        <end position="93"/>
    </location>
</feature>
<dbReference type="Gene3D" id="1.20.1440.180">
    <property type="entry name" value="KEN domain"/>
    <property type="match status" value="1"/>
</dbReference>
<evidence type="ECO:0000313" key="3">
    <source>
        <dbReference type="EMBL" id="TQD70672.1"/>
    </source>
</evidence>
<keyword evidence="2" id="KW-1133">Transmembrane helix</keyword>
<dbReference type="EMBL" id="VIEB01001713">
    <property type="protein sequence ID" value="TQD70672.1"/>
    <property type="molecule type" value="Genomic_DNA"/>
</dbReference>